<sequence length="132" mass="15247">MVLFLQFASIFLLRNIPDFILIEGASRDKFEIINTLPRDCIALVIFSFTSPRDLCSLATLSSVFRSMADLDELWEQFLPPNYQDILSRASTPVHFSSIKDLFFRLCDPILVDDGQKWKKTNGKVCYRSESMR</sequence>
<reference evidence="3" key="1">
    <citation type="journal article" date="2016" name="Nature">
        <title>The genome of the seagrass Zostera marina reveals angiosperm adaptation to the sea.</title>
        <authorList>
            <person name="Olsen J.L."/>
            <person name="Rouze P."/>
            <person name="Verhelst B."/>
            <person name="Lin Y.-C."/>
            <person name="Bayer T."/>
            <person name="Collen J."/>
            <person name="Dattolo E."/>
            <person name="De Paoli E."/>
            <person name="Dittami S."/>
            <person name="Maumus F."/>
            <person name="Michel G."/>
            <person name="Kersting A."/>
            <person name="Lauritano C."/>
            <person name="Lohaus R."/>
            <person name="Toepel M."/>
            <person name="Tonon T."/>
            <person name="Vanneste K."/>
            <person name="Amirebrahimi M."/>
            <person name="Brakel J."/>
            <person name="Bostroem C."/>
            <person name="Chovatia M."/>
            <person name="Grimwood J."/>
            <person name="Jenkins J.W."/>
            <person name="Jueterbock A."/>
            <person name="Mraz A."/>
            <person name="Stam W.T."/>
            <person name="Tice H."/>
            <person name="Bornberg-Bauer E."/>
            <person name="Green P.J."/>
            <person name="Pearson G.A."/>
            <person name="Procaccini G."/>
            <person name="Duarte C.M."/>
            <person name="Schmutz J."/>
            <person name="Reusch T.B.H."/>
            <person name="Van de Peer Y."/>
        </authorList>
    </citation>
    <scope>NUCLEOTIDE SEQUENCE [LARGE SCALE GENOMIC DNA]</scope>
    <source>
        <strain evidence="3">cv. Finnish</strain>
    </source>
</reference>
<gene>
    <name evidence="2" type="ORF">ZOSMA_487G00070</name>
</gene>
<evidence type="ECO:0000313" key="2">
    <source>
        <dbReference type="EMBL" id="KMZ62179.1"/>
    </source>
</evidence>
<dbReference type="InterPro" id="IPR001810">
    <property type="entry name" value="F-box_dom"/>
</dbReference>
<dbReference type="AlphaFoldDB" id="A0A0K9NZP3"/>
<dbReference type="InterPro" id="IPR036047">
    <property type="entry name" value="F-box-like_dom_sf"/>
</dbReference>
<organism evidence="2 3">
    <name type="scientific">Zostera marina</name>
    <name type="common">Eelgrass</name>
    <dbReference type="NCBI Taxonomy" id="29655"/>
    <lineage>
        <taxon>Eukaryota</taxon>
        <taxon>Viridiplantae</taxon>
        <taxon>Streptophyta</taxon>
        <taxon>Embryophyta</taxon>
        <taxon>Tracheophyta</taxon>
        <taxon>Spermatophyta</taxon>
        <taxon>Magnoliopsida</taxon>
        <taxon>Liliopsida</taxon>
        <taxon>Zosteraceae</taxon>
        <taxon>Zostera</taxon>
    </lineage>
</organism>
<protein>
    <submittedName>
        <fullName evidence="2">F-box protein PP2-B3</fullName>
    </submittedName>
</protein>
<dbReference type="OMA" id="FIPRKLM"/>
<name>A0A0K9NZP3_ZOSMR</name>
<dbReference type="PANTHER" id="PTHR31960:SF2">
    <property type="entry name" value="F-BOX PROTEIN PP2-A15"/>
    <property type="match status" value="1"/>
</dbReference>
<feature type="domain" description="F-box" evidence="1">
    <location>
        <begin position="34"/>
        <end position="77"/>
    </location>
</feature>
<dbReference type="CDD" id="cd22162">
    <property type="entry name" value="F-box_AtSKIP3-like"/>
    <property type="match status" value="1"/>
</dbReference>
<dbReference type="EMBL" id="LFYR01001404">
    <property type="protein sequence ID" value="KMZ62179.1"/>
    <property type="molecule type" value="Genomic_DNA"/>
</dbReference>
<dbReference type="SUPFAM" id="SSF81383">
    <property type="entry name" value="F-box domain"/>
    <property type="match status" value="1"/>
</dbReference>
<comment type="caution">
    <text evidence="2">The sequence shown here is derived from an EMBL/GenBank/DDBJ whole genome shotgun (WGS) entry which is preliminary data.</text>
</comment>
<evidence type="ECO:0000259" key="1">
    <source>
        <dbReference type="Pfam" id="PF12937"/>
    </source>
</evidence>
<proteinExistence type="predicted"/>
<keyword evidence="3" id="KW-1185">Reference proteome</keyword>
<dbReference type="OrthoDB" id="1927826at2759"/>
<dbReference type="Gene3D" id="1.20.1280.50">
    <property type="match status" value="1"/>
</dbReference>
<dbReference type="Pfam" id="PF12937">
    <property type="entry name" value="F-box-like"/>
    <property type="match status" value="1"/>
</dbReference>
<accession>A0A0K9NZP3</accession>
<dbReference type="PANTHER" id="PTHR31960">
    <property type="entry name" value="F-BOX PROTEIN PP2-A15"/>
    <property type="match status" value="1"/>
</dbReference>
<dbReference type="Proteomes" id="UP000036987">
    <property type="component" value="Unassembled WGS sequence"/>
</dbReference>
<evidence type="ECO:0000313" key="3">
    <source>
        <dbReference type="Proteomes" id="UP000036987"/>
    </source>
</evidence>